<evidence type="ECO:0000256" key="1">
    <source>
        <dbReference type="SAM" id="MobiDB-lite"/>
    </source>
</evidence>
<reference evidence="2" key="1">
    <citation type="submission" date="2023-07" db="EMBL/GenBank/DDBJ databases">
        <authorList>
            <person name="Stuckert A."/>
        </authorList>
    </citation>
    <scope>NUCLEOTIDE SEQUENCE</scope>
</reference>
<name>A0ABN9M9I4_9NEOB</name>
<dbReference type="Proteomes" id="UP001176940">
    <property type="component" value="Unassembled WGS sequence"/>
</dbReference>
<feature type="compositionally biased region" description="Basic and acidic residues" evidence="1">
    <location>
        <begin position="162"/>
        <end position="172"/>
    </location>
</feature>
<accession>A0ABN9M9I4</accession>
<feature type="region of interest" description="Disordered" evidence="1">
    <location>
        <begin position="1"/>
        <end position="20"/>
    </location>
</feature>
<dbReference type="EMBL" id="CAUEEQ010049681">
    <property type="protein sequence ID" value="CAJ0960309.1"/>
    <property type="molecule type" value="Genomic_DNA"/>
</dbReference>
<keyword evidence="3" id="KW-1185">Reference proteome</keyword>
<protein>
    <submittedName>
        <fullName evidence="2">Uncharacterized protein</fullName>
    </submittedName>
</protein>
<gene>
    <name evidence="2" type="ORF">RIMI_LOCUS17208523</name>
</gene>
<evidence type="ECO:0000313" key="3">
    <source>
        <dbReference type="Proteomes" id="UP001176940"/>
    </source>
</evidence>
<sequence length="181" mass="21116">MSPEPHTAPSTIERERDHRKQTRELKVAVAPKRHSGAIVHGNQFGFLDCVYGDPAVIRRTSLLCMDPEGEIHQRDVPVLCIPRTVRRRITTSRKIIRAKIWLILRLRLYMEHKRRSQYGLVSRMDPGGEIHQRDVPVLCIPRTVRRRITTSRRIIRGTSSDRPYEEGRRNEDNPVLAGRFR</sequence>
<proteinExistence type="predicted"/>
<organism evidence="2 3">
    <name type="scientific">Ranitomeya imitator</name>
    <name type="common">mimic poison frog</name>
    <dbReference type="NCBI Taxonomy" id="111125"/>
    <lineage>
        <taxon>Eukaryota</taxon>
        <taxon>Metazoa</taxon>
        <taxon>Chordata</taxon>
        <taxon>Craniata</taxon>
        <taxon>Vertebrata</taxon>
        <taxon>Euteleostomi</taxon>
        <taxon>Amphibia</taxon>
        <taxon>Batrachia</taxon>
        <taxon>Anura</taxon>
        <taxon>Neobatrachia</taxon>
        <taxon>Hyloidea</taxon>
        <taxon>Dendrobatidae</taxon>
        <taxon>Dendrobatinae</taxon>
        <taxon>Ranitomeya</taxon>
    </lineage>
</organism>
<feature type="region of interest" description="Disordered" evidence="1">
    <location>
        <begin position="155"/>
        <end position="181"/>
    </location>
</feature>
<evidence type="ECO:0000313" key="2">
    <source>
        <dbReference type="EMBL" id="CAJ0960309.1"/>
    </source>
</evidence>
<comment type="caution">
    <text evidence="2">The sequence shown here is derived from an EMBL/GenBank/DDBJ whole genome shotgun (WGS) entry which is preliminary data.</text>
</comment>